<dbReference type="EMBL" id="JACAZH010000010">
    <property type="protein sequence ID" value="KAF7357112.1"/>
    <property type="molecule type" value="Genomic_DNA"/>
</dbReference>
<dbReference type="Proteomes" id="UP000623467">
    <property type="component" value="Unassembled WGS sequence"/>
</dbReference>
<evidence type="ECO:0000313" key="3">
    <source>
        <dbReference type="Proteomes" id="UP000623467"/>
    </source>
</evidence>
<dbReference type="OrthoDB" id="2952032at2759"/>
<proteinExistence type="predicted"/>
<evidence type="ECO:0000259" key="1">
    <source>
        <dbReference type="Pfam" id="PF12937"/>
    </source>
</evidence>
<dbReference type="SUPFAM" id="SSF81383">
    <property type="entry name" value="F-box domain"/>
    <property type="match status" value="1"/>
</dbReference>
<dbReference type="AlphaFoldDB" id="A0A8H6YEN0"/>
<organism evidence="2 3">
    <name type="scientific">Mycena sanguinolenta</name>
    <dbReference type="NCBI Taxonomy" id="230812"/>
    <lineage>
        <taxon>Eukaryota</taxon>
        <taxon>Fungi</taxon>
        <taxon>Dikarya</taxon>
        <taxon>Basidiomycota</taxon>
        <taxon>Agaricomycotina</taxon>
        <taxon>Agaricomycetes</taxon>
        <taxon>Agaricomycetidae</taxon>
        <taxon>Agaricales</taxon>
        <taxon>Marasmiineae</taxon>
        <taxon>Mycenaceae</taxon>
        <taxon>Mycena</taxon>
    </lineage>
</organism>
<protein>
    <recommendedName>
        <fullName evidence="1">F-box domain-containing protein</fullName>
    </recommendedName>
</protein>
<feature type="domain" description="F-box" evidence="1">
    <location>
        <begin position="7"/>
        <end position="52"/>
    </location>
</feature>
<keyword evidence="3" id="KW-1185">Reference proteome</keyword>
<evidence type="ECO:0000313" key="2">
    <source>
        <dbReference type="EMBL" id="KAF7357112.1"/>
    </source>
</evidence>
<gene>
    <name evidence="2" type="ORF">MSAN_01305300</name>
</gene>
<accession>A0A8H6YEN0</accession>
<dbReference type="InterPro" id="IPR036047">
    <property type="entry name" value="F-box-like_dom_sf"/>
</dbReference>
<reference evidence="2" key="1">
    <citation type="submission" date="2020-05" db="EMBL/GenBank/DDBJ databases">
        <title>Mycena genomes resolve the evolution of fungal bioluminescence.</title>
        <authorList>
            <person name="Tsai I.J."/>
        </authorList>
    </citation>
    <scope>NUCLEOTIDE SEQUENCE</scope>
    <source>
        <strain evidence="2">160909Yilan</strain>
    </source>
</reference>
<dbReference type="InterPro" id="IPR001810">
    <property type="entry name" value="F-box_dom"/>
</dbReference>
<comment type="caution">
    <text evidence="2">The sequence shown here is derived from an EMBL/GenBank/DDBJ whole genome shotgun (WGS) entry which is preliminary data.</text>
</comment>
<sequence>MLDVGPRLPPEIVDKILSQFDPADDGNTLRTCALVSKTWLALSRPILFCSVFITPFWISVNDRTLNLLESSAIIRPYVRDIRLCVPPASEWMETNVPKLLAKFPECTTLRLTDRWETFRQFEGQSQLQRYFHWSAPQSSLVARLRRAVGSSLFGRRWKPVQDSPLAAAAESEIPSVPLLDKLHTLYLDFPKHNLPILTFLSPSSFHTLVLTLNFAPHGFDPAVETLRSSLRAAGAANLRTLILGLPWDLRLGRPPLPLSMPGLRTLHLHTAHYSTPLPRVTDPMFVRTFLSTAAHLLKCVLSVPSLEELVIETDVVSLEDVLDWSAEREELDRVAKSLPTLRTVRILV</sequence>
<dbReference type="Pfam" id="PF12937">
    <property type="entry name" value="F-box-like"/>
    <property type="match status" value="1"/>
</dbReference>
<name>A0A8H6YEN0_9AGAR</name>